<dbReference type="PANTHER" id="PTHR44591:SF3">
    <property type="entry name" value="RESPONSE REGULATORY DOMAIN-CONTAINING PROTEIN"/>
    <property type="match status" value="1"/>
</dbReference>
<dbReference type="PANTHER" id="PTHR44591">
    <property type="entry name" value="STRESS RESPONSE REGULATOR PROTEIN 1"/>
    <property type="match status" value="1"/>
</dbReference>
<dbReference type="InterPro" id="IPR001789">
    <property type="entry name" value="Sig_transdc_resp-reg_receiver"/>
</dbReference>
<dbReference type="InterPro" id="IPR011006">
    <property type="entry name" value="CheY-like_superfamily"/>
</dbReference>
<protein>
    <recommendedName>
        <fullName evidence="2">Response regulatory domain-containing protein</fullName>
    </recommendedName>
</protein>
<reference evidence="3" key="1">
    <citation type="submission" date="2018-05" db="EMBL/GenBank/DDBJ databases">
        <authorList>
            <person name="Lanie J.A."/>
            <person name="Ng W.-L."/>
            <person name="Kazmierczak K.M."/>
            <person name="Andrzejewski T.M."/>
            <person name="Davidsen T.M."/>
            <person name="Wayne K.J."/>
            <person name="Tettelin H."/>
            <person name="Glass J.I."/>
            <person name="Rusch D."/>
            <person name="Podicherti R."/>
            <person name="Tsui H.-C.T."/>
            <person name="Winkler M.E."/>
        </authorList>
    </citation>
    <scope>NUCLEOTIDE SEQUENCE</scope>
</reference>
<gene>
    <name evidence="3" type="ORF">METZ01_LOCUS57502</name>
</gene>
<dbReference type="InterPro" id="IPR050595">
    <property type="entry name" value="Bact_response_regulator"/>
</dbReference>
<dbReference type="SUPFAM" id="SSF52172">
    <property type="entry name" value="CheY-like"/>
    <property type="match status" value="1"/>
</dbReference>
<feature type="domain" description="Response regulatory" evidence="2">
    <location>
        <begin position="7"/>
        <end position="121"/>
    </location>
</feature>
<dbReference type="Pfam" id="PF08665">
    <property type="entry name" value="PglZ"/>
    <property type="match status" value="1"/>
</dbReference>
<dbReference type="SUPFAM" id="SSF53649">
    <property type="entry name" value="Alkaline phosphatase-like"/>
    <property type="match status" value="1"/>
</dbReference>
<evidence type="ECO:0000259" key="2">
    <source>
        <dbReference type="PROSITE" id="PS50110"/>
    </source>
</evidence>
<dbReference type="Pfam" id="PF00072">
    <property type="entry name" value="Response_reg"/>
    <property type="match status" value="1"/>
</dbReference>
<dbReference type="GO" id="GO:0000160">
    <property type="term" value="P:phosphorelay signal transduction system"/>
    <property type="evidence" value="ECO:0007669"/>
    <property type="project" value="InterPro"/>
</dbReference>
<keyword evidence="1" id="KW-0597">Phosphoprotein</keyword>
<sequence length="519" mass="60541">MRKNRGKILWVDDEIDHLKPHILFLEEKGFNLTTVTNGRDAVEMVKCDQYHLILMDQFMPGMDGMDTLRQVKEVKPNLPVIMITKSEEEWLMDEAISEKIEQFLIKPVNPTQIFMACKQVLEKSKIQEEKATSGYLKEFQEIEFRLQEKLSIDDWWAIYKRLVKWQLEFDNHKDTGLGNILDEQIQTCNREFAHFIENQYSGWVNNSDRPPMSPDVINRFVAPFLKRNKKVCFIVVDCLRYDQLMTLLPEINRFFDVQVEYHLSLLPTATPVSRNAIFSGLFNDDLLDKYPKQKKALLEHAPGLNQYEGEFLQDQLKQLGLPDVRMHYHKIWKVDEGNRFQNRLAELVQVELLTIVVNFVDMLAHKRSESDVLKEMVPDESGYRLAIKTWFENSWLFMVLKKLSTSGFHVVLTSDHGSIKVHQGVVVGADRETSTGIRYKYGRNLNCTDKNAVVLKKPSEFRLPELVPQTTYLIAKNDTYFLYPTQFRKYQNLYKGSFQHGGISMEEMLVPVAIMNGLP</sequence>
<dbReference type="EMBL" id="UINC01003249">
    <property type="protein sequence ID" value="SVA04648.1"/>
    <property type="molecule type" value="Genomic_DNA"/>
</dbReference>
<dbReference type="PROSITE" id="PS50110">
    <property type="entry name" value="RESPONSE_REGULATORY"/>
    <property type="match status" value="1"/>
</dbReference>
<dbReference type="CDD" id="cd00156">
    <property type="entry name" value="REC"/>
    <property type="match status" value="1"/>
</dbReference>
<dbReference type="SMART" id="SM00448">
    <property type="entry name" value="REC"/>
    <property type="match status" value="1"/>
</dbReference>
<accession>A0A381SMX4</accession>
<dbReference type="Gene3D" id="3.40.50.2300">
    <property type="match status" value="1"/>
</dbReference>
<dbReference type="InterPro" id="IPR017850">
    <property type="entry name" value="Alkaline_phosphatase_core_sf"/>
</dbReference>
<dbReference type="Gene3D" id="3.40.720.10">
    <property type="entry name" value="Alkaline Phosphatase, subunit A"/>
    <property type="match status" value="1"/>
</dbReference>
<evidence type="ECO:0000313" key="3">
    <source>
        <dbReference type="EMBL" id="SVA04648.1"/>
    </source>
</evidence>
<dbReference type="AlphaFoldDB" id="A0A381SMX4"/>
<name>A0A381SMX4_9ZZZZ</name>
<evidence type="ECO:0000256" key="1">
    <source>
        <dbReference type="ARBA" id="ARBA00022553"/>
    </source>
</evidence>
<organism evidence="3">
    <name type="scientific">marine metagenome</name>
    <dbReference type="NCBI Taxonomy" id="408172"/>
    <lineage>
        <taxon>unclassified sequences</taxon>
        <taxon>metagenomes</taxon>
        <taxon>ecological metagenomes</taxon>
    </lineage>
</organism>
<proteinExistence type="predicted"/>